<feature type="domain" description="SGNH hydrolase-type esterase" evidence="2">
    <location>
        <begin position="50"/>
        <end position="212"/>
    </location>
</feature>
<feature type="chain" id="PRO_5023097235" description="SGNH hydrolase-type esterase domain-containing protein" evidence="1">
    <location>
        <begin position="29"/>
        <end position="239"/>
    </location>
</feature>
<name>A0A5B0EJP8_9MICC</name>
<gene>
    <name evidence="3" type="ORF">FQ154_03960</name>
</gene>
<evidence type="ECO:0000313" key="3">
    <source>
        <dbReference type="EMBL" id="KAA0978918.1"/>
    </source>
</evidence>
<protein>
    <recommendedName>
        <fullName evidence="2">SGNH hydrolase-type esterase domain-containing protein</fullName>
    </recommendedName>
</protein>
<dbReference type="SUPFAM" id="SSF52266">
    <property type="entry name" value="SGNH hydrolase"/>
    <property type="match status" value="1"/>
</dbReference>
<evidence type="ECO:0000313" key="4">
    <source>
        <dbReference type="Proteomes" id="UP000323856"/>
    </source>
</evidence>
<dbReference type="PANTHER" id="PTHR30383">
    <property type="entry name" value="THIOESTERASE 1/PROTEASE 1/LYSOPHOSPHOLIPASE L1"/>
    <property type="match status" value="1"/>
</dbReference>
<reference evidence="3 4" key="1">
    <citation type="submission" date="2019-07" db="EMBL/GenBank/DDBJ databases">
        <title>Analysis of the biochemical properties, biological activity and biotechnological potential of siderophores and biosurfactants produced by Antarctic psychrotolerant bacteria.</title>
        <authorList>
            <person name="Styczynski M."/>
            <person name="Krucon T."/>
            <person name="Decewicz P."/>
            <person name="Dziewit L."/>
        </authorList>
    </citation>
    <scope>NUCLEOTIDE SEQUENCE [LARGE SCALE GENOMIC DNA]</scope>
    <source>
        <strain evidence="3 4">ANT_H27</strain>
    </source>
</reference>
<organism evidence="3 4">
    <name type="scientific">Paeniglutamicibacter gangotriensis</name>
    <dbReference type="NCBI Taxonomy" id="254787"/>
    <lineage>
        <taxon>Bacteria</taxon>
        <taxon>Bacillati</taxon>
        <taxon>Actinomycetota</taxon>
        <taxon>Actinomycetes</taxon>
        <taxon>Micrococcales</taxon>
        <taxon>Micrococcaceae</taxon>
        <taxon>Paeniglutamicibacter</taxon>
    </lineage>
</organism>
<dbReference type="Pfam" id="PF13472">
    <property type="entry name" value="Lipase_GDSL_2"/>
    <property type="match status" value="1"/>
</dbReference>
<dbReference type="RefSeq" id="WP_149618749.1">
    <property type="nucleotide sequence ID" value="NZ_JBITUG010000021.1"/>
</dbReference>
<dbReference type="InterPro" id="IPR051532">
    <property type="entry name" value="Ester_Hydrolysis_Enzymes"/>
</dbReference>
<dbReference type="Gene3D" id="3.40.50.1110">
    <property type="entry name" value="SGNH hydrolase"/>
    <property type="match status" value="1"/>
</dbReference>
<evidence type="ECO:0000256" key="1">
    <source>
        <dbReference type="SAM" id="SignalP"/>
    </source>
</evidence>
<dbReference type="Proteomes" id="UP000323856">
    <property type="component" value="Unassembled WGS sequence"/>
</dbReference>
<dbReference type="PANTHER" id="PTHR30383:SF5">
    <property type="entry name" value="SGNH HYDROLASE-TYPE ESTERASE DOMAIN-CONTAINING PROTEIN"/>
    <property type="match status" value="1"/>
</dbReference>
<sequence>MGTRKTLLVLACLTLFAGLLGLSGGPRANEPVPQAFALPANGVHTTFMVAGDSITAAGSHTVAAGNVGEASWVNYVNTPGAPATLAWTGGWALGGAQSGDMAAALHHGSADALVLLAGTNDLAHGTPHARIAQNLVRITSIVQAPRVLLSSVPPRDDAVEATVEYNDFLQQLALDRGWLFIDAAAGLRSEEDTFAEGLSEDGVHPNVAGARILGAAIGQALTTKPIVADANTNGTEPLG</sequence>
<dbReference type="EMBL" id="VOBL01000003">
    <property type="protein sequence ID" value="KAA0978918.1"/>
    <property type="molecule type" value="Genomic_DNA"/>
</dbReference>
<dbReference type="AlphaFoldDB" id="A0A5B0EJP8"/>
<dbReference type="InterPro" id="IPR013830">
    <property type="entry name" value="SGNH_hydro"/>
</dbReference>
<feature type="signal peptide" evidence="1">
    <location>
        <begin position="1"/>
        <end position="28"/>
    </location>
</feature>
<dbReference type="OrthoDB" id="3239155at2"/>
<dbReference type="InterPro" id="IPR036514">
    <property type="entry name" value="SGNH_hydro_sf"/>
</dbReference>
<accession>A0A5B0EJP8</accession>
<proteinExistence type="predicted"/>
<dbReference type="GO" id="GO:0004622">
    <property type="term" value="F:phosphatidylcholine lysophospholipase activity"/>
    <property type="evidence" value="ECO:0007669"/>
    <property type="project" value="TreeGrafter"/>
</dbReference>
<keyword evidence="1" id="KW-0732">Signal</keyword>
<comment type="caution">
    <text evidence="3">The sequence shown here is derived from an EMBL/GenBank/DDBJ whole genome shotgun (WGS) entry which is preliminary data.</text>
</comment>
<evidence type="ECO:0000259" key="2">
    <source>
        <dbReference type="Pfam" id="PF13472"/>
    </source>
</evidence>